<dbReference type="GO" id="GO:0004751">
    <property type="term" value="F:ribose-5-phosphate isomerase activity"/>
    <property type="evidence" value="ECO:0007669"/>
    <property type="project" value="UniProtKB-UniRule"/>
</dbReference>
<feature type="binding site" evidence="3">
    <location>
        <begin position="85"/>
        <end position="88"/>
    </location>
    <ligand>
        <name>substrate</name>
    </ligand>
</feature>
<feature type="binding site" evidence="3">
    <location>
        <begin position="29"/>
        <end position="32"/>
    </location>
    <ligand>
        <name>substrate</name>
    </ligand>
</feature>
<comment type="similarity">
    <text evidence="3">Belongs to the ribose 5-phosphate isomerase family.</text>
</comment>
<dbReference type="InterPro" id="IPR020672">
    <property type="entry name" value="Ribose5P_isomerase_typA_subgr"/>
</dbReference>
<feature type="binding site" evidence="3">
    <location>
        <begin position="98"/>
        <end position="101"/>
    </location>
    <ligand>
        <name>substrate</name>
    </ligand>
</feature>
<dbReference type="GeneID" id="94545655"/>
<evidence type="ECO:0000313" key="4">
    <source>
        <dbReference type="EMBL" id="RDL11659.1"/>
    </source>
</evidence>
<dbReference type="CDD" id="cd01398">
    <property type="entry name" value="RPI_A"/>
    <property type="match status" value="1"/>
</dbReference>
<dbReference type="EMBL" id="QRAS01000001">
    <property type="protein sequence ID" value="RDL11659.1"/>
    <property type="molecule type" value="Genomic_DNA"/>
</dbReference>
<keyword evidence="5" id="KW-1185">Reference proteome</keyword>
<dbReference type="Gene3D" id="3.30.70.260">
    <property type="match status" value="1"/>
</dbReference>
<dbReference type="NCBIfam" id="NF001924">
    <property type="entry name" value="PRK00702.1"/>
    <property type="match status" value="1"/>
</dbReference>
<organism evidence="4 5">
    <name type="scientific">Weissella soli</name>
    <dbReference type="NCBI Taxonomy" id="155866"/>
    <lineage>
        <taxon>Bacteria</taxon>
        <taxon>Bacillati</taxon>
        <taxon>Bacillota</taxon>
        <taxon>Bacilli</taxon>
        <taxon>Lactobacillales</taxon>
        <taxon>Lactobacillaceae</taxon>
        <taxon>Weissella</taxon>
    </lineage>
</organism>
<name>A0A288Q684_9LACO</name>
<dbReference type="RefSeq" id="WP_070229730.1">
    <property type="nucleotide sequence ID" value="NZ_BJYO01000002.1"/>
</dbReference>
<dbReference type="Proteomes" id="UP000254912">
    <property type="component" value="Unassembled WGS sequence"/>
</dbReference>
<gene>
    <name evidence="3" type="primary">rpiA</name>
    <name evidence="4" type="ORF">DFP99_0077</name>
</gene>
<evidence type="ECO:0000256" key="1">
    <source>
        <dbReference type="ARBA" id="ARBA00001713"/>
    </source>
</evidence>
<feature type="active site" description="Proton acceptor" evidence="3">
    <location>
        <position position="107"/>
    </location>
</feature>
<comment type="catalytic activity">
    <reaction evidence="1 3">
        <text>aldehydo-D-ribose 5-phosphate = D-ribulose 5-phosphate</text>
        <dbReference type="Rhea" id="RHEA:14657"/>
        <dbReference type="ChEBI" id="CHEBI:58121"/>
        <dbReference type="ChEBI" id="CHEBI:58273"/>
        <dbReference type="EC" id="5.3.1.6"/>
    </reaction>
</comment>
<dbReference type="SUPFAM" id="SSF75445">
    <property type="entry name" value="D-ribose-5-phosphate isomerase (RpiA), lid domain"/>
    <property type="match status" value="1"/>
</dbReference>
<dbReference type="NCBIfam" id="TIGR00021">
    <property type="entry name" value="rpiA"/>
    <property type="match status" value="1"/>
</dbReference>
<dbReference type="HAMAP" id="MF_00170">
    <property type="entry name" value="Rib_5P_isom_A"/>
    <property type="match status" value="1"/>
</dbReference>
<dbReference type="SUPFAM" id="SSF100950">
    <property type="entry name" value="NagB/RpiA/CoA transferase-like"/>
    <property type="match status" value="1"/>
</dbReference>
<dbReference type="GO" id="GO:0006014">
    <property type="term" value="P:D-ribose metabolic process"/>
    <property type="evidence" value="ECO:0007669"/>
    <property type="project" value="TreeGrafter"/>
</dbReference>
<dbReference type="Gene3D" id="3.40.50.1360">
    <property type="match status" value="1"/>
</dbReference>
<dbReference type="PANTHER" id="PTHR11934:SF0">
    <property type="entry name" value="RIBOSE-5-PHOSPHATE ISOMERASE"/>
    <property type="match status" value="1"/>
</dbReference>
<comment type="function">
    <text evidence="3">Catalyzes the reversible conversion of ribose-5-phosphate to ribulose 5-phosphate.</text>
</comment>
<dbReference type="GO" id="GO:0009052">
    <property type="term" value="P:pentose-phosphate shunt, non-oxidative branch"/>
    <property type="evidence" value="ECO:0007669"/>
    <property type="project" value="UniProtKB-UniRule"/>
</dbReference>
<dbReference type="KEGG" id="wso:WSWS_00448"/>
<dbReference type="GO" id="GO:0005829">
    <property type="term" value="C:cytosol"/>
    <property type="evidence" value="ECO:0007669"/>
    <property type="project" value="TreeGrafter"/>
</dbReference>
<evidence type="ECO:0000256" key="2">
    <source>
        <dbReference type="ARBA" id="ARBA00023235"/>
    </source>
</evidence>
<dbReference type="FunFam" id="3.40.50.1360:FF:000001">
    <property type="entry name" value="Ribose-5-phosphate isomerase A"/>
    <property type="match status" value="1"/>
</dbReference>
<evidence type="ECO:0000313" key="5">
    <source>
        <dbReference type="Proteomes" id="UP000254912"/>
    </source>
</evidence>
<dbReference type="AlphaFoldDB" id="A0A288Q684"/>
<comment type="pathway">
    <text evidence="3">Carbohydrate degradation; pentose phosphate pathway; D-ribose 5-phosphate from D-ribulose 5-phosphate (non-oxidative stage): step 1/1.</text>
</comment>
<reference evidence="4 5" key="1">
    <citation type="submission" date="2018-07" db="EMBL/GenBank/DDBJ databases">
        <title>Genomic Encyclopedia of Type Strains, Phase III (KMG-III): the genomes of soil and plant-associated and newly described type strains.</title>
        <authorList>
            <person name="Whitman W."/>
        </authorList>
    </citation>
    <scope>NUCLEOTIDE SEQUENCE [LARGE SCALE GENOMIC DNA]</scope>
    <source>
        <strain evidence="4 5">CECT 7031</strain>
    </source>
</reference>
<dbReference type="InterPro" id="IPR037171">
    <property type="entry name" value="NagB/RpiA_transferase-like"/>
</dbReference>
<accession>A0A288Q684</accession>
<dbReference type="PANTHER" id="PTHR11934">
    <property type="entry name" value="RIBOSE-5-PHOSPHATE ISOMERASE"/>
    <property type="match status" value="1"/>
</dbReference>
<comment type="caution">
    <text evidence="4">The sequence shown here is derived from an EMBL/GenBank/DDBJ whole genome shotgun (WGS) entry which is preliminary data.</text>
</comment>
<proteinExistence type="inferred from homology"/>
<sequence>MDNVIENKRRAGEYAATLVEDGMVIGLGTGSTVRYFVEALARRVREEGLDVLGFVTSGRTAALAEQLGIRIHQGDSIIPIDLTVDGADSVDAELNGIKGGGAALLFEKIIATNSKRNIWVVDESKLHERLWNFPVPVEVVPYGSFSLLRRFEQHGYQPTMRMASDGVPIATDAGHYIIDLHIEDHPNPQALATELKQTVGVVDHGLFLNIADAVIVGGTELRVVKKVTTIQEEVIK</sequence>
<dbReference type="UniPathway" id="UPA00115">
    <property type="reaction ID" value="UER00412"/>
</dbReference>
<protein>
    <recommendedName>
        <fullName evidence="3">Ribose-5-phosphate isomerase A</fullName>
        <ecNumber evidence="3">5.3.1.6</ecNumber>
    </recommendedName>
    <alternativeName>
        <fullName evidence="3">Phosphoriboisomerase A</fullName>
        <shortName evidence="3">PRI</shortName>
    </alternativeName>
</protein>
<feature type="binding site" evidence="3">
    <location>
        <position position="125"/>
    </location>
    <ligand>
        <name>substrate</name>
    </ligand>
</feature>
<keyword evidence="2 3" id="KW-0413">Isomerase</keyword>
<dbReference type="EC" id="5.3.1.6" evidence="3"/>
<dbReference type="Pfam" id="PF06026">
    <property type="entry name" value="Rib_5-P_isom_A"/>
    <property type="match status" value="1"/>
</dbReference>
<dbReference type="InterPro" id="IPR004788">
    <property type="entry name" value="Ribose5P_isomerase_type_A"/>
</dbReference>
<comment type="subunit">
    <text evidence="3">Homodimer.</text>
</comment>
<evidence type="ECO:0000256" key="3">
    <source>
        <dbReference type="HAMAP-Rule" id="MF_00170"/>
    </source>
</evidence>